<gene>
    <name evidence="1" type="ORF">B0T22DRAFT_440492</name>
</gene>
<reference evidence="1" key="2">
    <citation type="submission" date="2023-06" db="EMBL/GenBank/DDBJ databases">
        <authorList>
            <consortium name="Lawrence Berkeley National Laboratory"/>
            <person name="Haridas S."/>
            <person name="Hensen N."/>
            <person name="Bonometti L."/>
            <person name="Westerberg I."/>
            <person name="Brannstrom I.O."/>
            <person name="Guillou S."/>
            <person name="Cros-Aarteil S."/>
            <person name="Calhoun S."/>
            <person name="Kuo A."/>
            <person name="Mondo S."/>
            <person name="Pangilinan J."/>
            <person name="Riley R."/>
            <person name="Labutti K."/>
            <person name="Andreopoulos B."/>
            <person name="Lipzen A."/>
            <person name="Chen C."/>
            <person name="Yanf M."/>
            <person name="Daum C."/>
            <person name="Ng V."/>
            <person name="Clum A."/>
            <person name="Steindorff A."/>
            <person name="Ohm R."/>
            <person name="Martin F."/>
            <person name="Silar P."/>
            <person name="Natvig D."/>
            <person name="Lalanne C."/>
            <person name="Gautier V."/>
            <person name="Ament-Velasquez S.L."/>
            <person name="Kruys A."/>
            <person name="Hutchinson M.I."/>
            <person name="Powell A.J."/>
            <person name="Barry K."/>
            <person name="Miller A.N."/>
            <person name="Grigoriev I.V."/>
            <person name="Debuchy R."/>
            <person name="Gladieux P."/>
            <person name="Thoren M.H."/>
            <person name="Johannesson H."/>
        </authorList>
    </citation>
    <scope>NUCLEOTIDE SEQUENCE</scope>
    <source>
        <strain evidence="1">CBS 314.62</strain>
    </source>
</reference>
<keyword evidence="2" id="KW-1185">Reference proteome</keyword>
<name>A0AAE1CCY0_9PEZI</name>
<organism evidence="1 2">
    <name type="scientific">Podospora appendiculata</name>
    <dbReference type="NCBI Taxonomy" id="314037"/>
    <lineage>
        <taxon>Eukaryota</taxon>
        <taxon>Fungi</taxon>
        <taxon>Dikarya</taxon>
        <taxon>Ascomycota</taxon>
        <taxon>Pezizomycotina</taxon>
        <taxon>Sordariomycetes</taxon>
        <taxon>Sordariomycetidae</taxon>
        <taxon>Sordariales</taxon>
        <taxon>Podosporaceae</taxon>
        <taxon>Podospora</taxon>
    </lineage>
</organism>
<dbReference type="Proteomes" id="UP001270362">
    <property type="component" value="Unassembled WGS sequence"/>
</dbReference>
<evidence type="ECO:0000313" key="1">
    <source>
        <dbReference type="EMBL" id="KAK3688984.1"/>
    </source>
</evidence>
<proteinExistence type="predicted"/>
<accession>A0AAE1CCY0</accession>
<comment type="caution">
    <text evidence="1">The sequence shown here is derived from an EMBL/GenBank/DDBJ whole genome shotgun (WGS) entry which is preliminary data.</text>
</comment>
<dbReference type="EMBL" id="JAULSO010000002">
    <property type="protein sequence ID" value="KAK3688984.1"/>
    <property type="molecule type" value="Genomic_DNA"/>
</dbReference>
<sequence length="214" mass="23789">MFARRRFAIGNCFSGMCWFWGSWTYNQSAGESSVTAFAQSCNETIEAVDVNVTFVGKSLAIDPLYPLIPDESSARSPPIDISLFEGYLMICREYGYLTTWNLIRSSNRVESTDLFDRDLIDDFNLLLTSSRYAIPIGDFAGPTKAEKVATAMRFQHRIVRAQSLSMNWRVPVNSTKPGPIPMARQPIEEMSYPARITIPNGATKGSVGNVHGGN</sequence>
<protein>
    <submittedName>
        <fullName evidence="1">Uncharacterized protein</fullName>
    </submittedName>
</protein>
<evidence type="ECO:0000313" key="2">
    <source>
        <dbReference type="Proteomes" id="UP001270362"/>
    </source>
</evidence>
<reference evidence="1" key="1">
    <citation type="journal article" date="2023" name="Mol. Phylogenet. Evol.">
        <title>Genome-scale phylogeny and comparative genomics of the fungal order Sordariales.</title>
        <authorList>
            <person name="Hensen N."/>
            <person name="Bonometti L."/>
            <person name="Westerberg I."/>
            <person name="Brannstrom I.O."/>
            <person name="Guillou S."/>
            <person name="Cros-Aarteil S."/>
            <person name="Calhoun S."/>
            <person name="Haridas S."/>
            <person name="Kuo A."/>
            <person name="Mondo S."/>
            <person name="Pangilinan J."/>
            <person name="Riley R."/>
            <person name="LaButti K."/>
            <person name="Andreopoulos B."/>
            <person name="Lipzen A."/>
            <person name="Chen C."/>
            <person name="Yan M."/>
            <person name="Daum C."/>
            <person name="Ng V."/>
            <person name="Clum A."/>
            <person name="Steindorff A."/>
            <person name="Ohm R.A."/>
            <person name="Martin F."/>
            <person name="Silar P."/>
            <person name="Natvig D.O."/>
            <person name="Lalanne C."/>
            <person name="Gautier V."/>
            <person name="Ament-Velasquez S.L."/>
            <person name="Kruys A."/>
            <person name="Hutchinson M.I."/>
            <person name="Powell A.J."/>
            <person name="Barry K."/>
            <person name="Miller A.N."/>
            <person name="Grigoriev I.V."/>
            <person name="Debuchy R."/>
            <person name="Gladieux P."/>
            <person name="Hiltunen Thoren M."/>
            <person name="Johannesson H."/>
        </authorList>
    </citation>
    <scope>NUCLEOTIDE SEQUENCE</scope>
    <source>
        <strain evidence="1">CBS 314.62</strain>
    </source>
</reference>
<dbReference type="AlphaFoldDB" id="A0AAE1CCY0"/>